<dbReference type="InParanoid" id="B8MMK2"/>
<dbReference type="SMART" id="SM00321">
    <property type="entry name" value="WSC"/>
    <property type="match status" value="1"/>
</dbReference>
<feature type="chain" id="PRO_5002877593" description="WSC domain-containing protein" evidence="1">
    <location>
        <begin position="17"/>
        <end position="222"/>
    </location>
</feature>
<feature type="signal peptide" evidence="1">
    <location>
        <begin position="1"/>
        <end position="16"/>
    </location>
</feature>
<evidence type="ECO:0000256" key="1">
    <source>
        <dbReference type="SAM" id="SignalP"/>
    </source>
</evidence>
<dbReference type="EMBL" id="EQ962658">
    <property type="protein sequence ID" value="EED13756.1"/>
    <property type="molecule type" value="Genomic_DNA"/>
</dbReference>
<protein>
    <recommendedName>
        <fullName evidence="2">WSC domain-containing protein</fullName>
    </recommendedName>
</protein>
<keyword evidence="4" id="KW-1185">Reference proteome</keyword>
<dbReference type="eggNOG" id="KOG4157">
    <property type="taxonomic scope" value="Eukaryota"/>
</dbReference>
<keyword evidence="1" id="KW-0732">Signal</keyword>
<dbReference type="Pfam" id="PF01822">
    <property type="entry name" value="WSC"/>
    <property type="match status" value="1"/>
</dbReference>
<dbReference type="AlphaFoldDB" id="B8MMK2"/>
<dbReference type="HOGENOM" id="CLU_1205132_0_0_1"/>
<feature type="domain" description="WSC" evidence="2">
    <location>
        <begin position="15"/>
        <end position="108"/>
    </location>
</feature>
<gene>
    <name evidence="3" type="ORF">TSTA_100020</name>
</gene>
<evidence type="ECO:0000259" key="2">
    <source>
        <dbReference type="PROSITE" id="PS51212"/>
    </source>
</evidence>
<organism evidence="3 4">
    <name type="scientific">Talaromyces stipitatus (strain ATCC 10500 / CBS 375.48 / QM 6759 / NRRL 1006)</name>
    <name type="common">Penicillium stipitatum</name>
    <dbReference type="NCBI Taxonomy" id="441959"/>
    <lineage>
        <taxon>Eukaryota</taxon>
        <taxon>Fungi</taxon>
        <taxon>Dikarya</taxon>
        <taxon>Ascomycota</taxon>
        <taxon>Pezizomycotina</taxon>
        <taxon>Eurotiomycetes</taxon>
        <taxon>Eurotiomycetidae</taxon>
        <taxon>Eurotiales</taxon>
        <taxon>Trichocomaceae</taxon>
        <taxon>Talaromyces</taxon>
        <taxon>Talaromyces sect. Talaromyces</taxon>
    </lineage>
</organism>
<dbReference type="OrthoDB" id="2019572at2759"/>
<dbReference type="InterPro" id="IPR002889">
    <property type="entry name" value="WSC_carb-bd"/>
</dbReference>
<proteinExistence type="predicted"/>
<name>B8MMK2_TALSN</name>
<dbReference type="Proteomes" id="UP000001745">
    <property type="component" value="Unassembled WGS sequence"/>
</dbReference>
<dbReference type="PROSITE" id="PS51212">
    <property type="entry name" value="WSC"/>
    <property type="match status" value="1"/>
</dbReference>
<dbReference type="RefSeq" id="XP_002485994.1">
    <property type="nucleotide sequence ID" value="XM_002485949.1"/>
</dbReference>
<reference evidence="4" key="1">
    <citation type="journal article" date="2015" name="Genome Announc.">
        <title>Genome sequence of the AIDS-associated pathogen Penicillium marneffei (ATCC18224) and its near taxonomic relative Talaromyces stipitatus (ATCC10500).</title>
        <authorList>
            <person name="Nierman W.C."/>
            <person name="Fedorova-Abrams N.D."/>
            <person name="Andrianopoulos A."/>
        </authorList>
    </citation>
    <scope>NUCLEOTIDE SEQUENCE [LARGE SCALE GENOMIC DNA]</scope>
    <source>
        <strain evidence="4">ATCC 10500 / CBS 375.48 / QM 6759 / NRRL 1006</strain>
    </source>
</reference>
<evidence type="ECO:0000313" key="4">
    <source>
        <dbReference type="Proteomes" id="UP000001745"/>
    </source>
</evidence>
<accession>B8MMK2</accession>
<dbReference type="VEuPathDB" id="FungiDB:TSTA_100020"/>
<dbReference type="OMA" id="GYPREAC"/>
<dbReference type="PhylomeDB" id="B8MMK2"/>
<dbReference type="GeneID" id="8105445"/>
<sequence>MLRSTLLLIAATGVSALELGCFSGNSETLSHYINNGTFTFQSVGYCRHACNNIGHNYLALKNGTDCWCGDAVPPVTDIVNADNCDMKCAGFAVDDCGGAHDFSVYLTGPESGIQSILSSYTAAEASATVASSESATAASSESTSTSVSDSKAPTAAAAAAAVTTGASSASFAVTVPSTSTSGHMTGSGTSASTSVPTGAAAAVSVHVGLGAISGLTALALGL</sequence>
<evidence type="ECO:0000313" key="3">
    <source>
        <dbReference type="EMBL" id="EED13756.1"/>
    </source>
</evidence>
<dbReference type="STRING" id="441959.B8MMK2"/>